<accession>A0A0G0LQ21</accession>
<evidence type="ECO:0000313" key="1">
    <source>
        <dbReference type="EMBL" id="KKQ90080.1"/>
    </source>
</evidence>
<sequence length="65" mass="7251">MKQILEGLASFKTKITDLLHPEATNSFNKTEVHFYGPVNFIGKQSKGIKRKIDSSLTAKETNELG</sequence>
<gene>
    <name evidence="1" type="ORF">UT12_C0002G0011</name>
</gene>
<comment type="caution">
    <text evidence="1">The sequence shown here is derived from an EMBL/GenBank/DDBJ whole genome shotgun (WGS) entry which is preliminary data.</text>
</comment>
<dbReference type="Proteomes" id="UP000034893">
    <property type="component" value="Unassembled WGS sequence"/>
</dbReference>
<dbReference type="EMBL" id="LBVP01000002">
    <property type="protein sequence ID" value="KKQ90080.1"/>
    <property type="molecule type" value="Genomic_DNA"/>
</dbReference>
<name>A0A0G0LQ21_9BACT</name>
<reference evidence="1 2" key="1">
    <citation type="journal article" date="2015" name="Nature">
        <title>rRNA introns, odd ribosomes, and small enigmatic genomes across a large radiation of phyla.</title>
        <authorList>
            <person name="Brown C.T."/>
            <person name="Hug L.A."/>
            <person name="Thomas B.C."/>
            <person name="Sharon I."/>
            <person name="Castelle C.J."/>
            <person name="Singh A."/>
            <person name="Wilkins M.J."/>
            <person name="Williams K.H."/>
            <person name="Banfield J.F."/>
        </authorList>
    </citation>
    <scope>NUCLEOTIDE SEQUENCE [LARGE SCALE GENOMIC DNA]</scope>
</reference>
<dbReference type="AlphaFoldDB" id="A0A0G0LQ21"/>
<proteinExistence type="predicted"/>
<organism evidence="1 2">
    <name type="scientific">Candidatus Curtissbacteria bacterium GW2011_GWC2_38_9</name>
    <dbReference type="NCBI Taxonomy" id="1618414"/>
    <lineage>
        <taxon>Bacteria</taxon>
        <taxon>Candidatus Curtissiibacteriota</taxon>
    </lineage>
</organism>
<protein>
    <submittedName>
        <fullName evidence="1">Uncharacterized protein</fullName>
    </submittedName>
</protein>
<evidence type="ECO:0000313" key="2">
    <source>
        <dbReference type="Proteomes" id="UP000034893"/>
    </source>
</evidence>